<accession>A0ACB9HDL3</accession>
<dbReference type="Proteomes" id="UP001056120">
    <property type="component" value="Linkage Group LG12"/>
</dbReference>
<proteinExistence type="predicted"/>
<sequence>MNYLQPNLKHGTITQEEEAIILDLPKQRGSNCCKRWFPRWSSLLSTINNILSPLRMFITSADFGNPVFRSRGATRASA</sequence>
<gene>
    <name evidence="1" type="ORF">L1987_36147</name>
</gene>
<reference evidence="1 2" key="2">
    <citation type="journal article" date="2022" name="Mol. Ecol. Resour.">
        <title>The genomes of chicory, endive, great burdock and yacon provide insights into Asteraceae paleo-polyploidization history and plant inulin production.</title>
        <authorList>
            <person name="Fan W."/>
            <person name="Wang S."/>
            <person name="Wang H."/>
            <person name="Wang A."/>
            <person name="Jiang F."/>
            <person name="Liu H."/>
            <person name="Zhao H."/>
            <person name="Xu D."/>
            <person name="Zhang Y."/>
        </authorList>
    </citation>
    <scope>NUCLEOTIDE SEQUENCE [LARGE SCALE GENOMIC DNA]</scope>
    <source>
        <strain evidence="2">cv. Yunnan</strain>
        <tissue evidence="1">Leaves</tissue>
    </source>
</reference>
<dbReference type="EMBL" id="CM042029">
    <property type="protein sequence ID" value="KAI3793528.1"/>
    <property type="molecule type" value="Genomic_DNA"/>
</dbReference>
<evidence type="ECO:0000313" key="2">
    <source>
        <dbReference type="Proteomes" id="UP001056120"/>
    </source>
</evidence>
<evidence type="ECO:0000313" key="1">
    <source>
        <dbReference type="EMBL" id="KAI3793528.1"/>
    </source>
</evidence>
<name>A0ACB9HDL3_9ASTR</name>
<organism evidence="1 2">
    <name type="scientific">Smallanthus sonchifolius</name>
    <dbReference type="NCBI Taxonomy" id="185202"/>
    <lineage>
        <taxon>Eukaryota</taxon>
        <taxon>Viridiplantae</taxon>
        <taxon>Streptophyta</taxon>
        <taxon>Embryophyta</taxon>
        <taxon>Tracheophyta</taxon>
        <taxon>Spermatophyta</taxon>
        <taxon>Magnoliopsida</taxon>
        <taxon>eudicotyledons</taxon>
        <taxon>Gunneridae</taxon>
        <taxon>Pentapetalae</taxon>
        <taxon>asterids</taxon>
        <taxon>campanulids</taxon>
        <taxon>Asterales</taxon>
        <taxon>Asteraceae</taxon>
        <taxon>Asteroideae</taxon>
        <taxon>Heliantheae alliance</taxon>
        <taxon>Millerieae</taxon>
        <taxon>Smallanthus</taxon>
    </lineage>
</organism>
<protein>
    <submittedName>
        <fullName evidence="1">Uncharacterized protein</fullName>
    </submittedName>
</protein>
<keyword evidence="2" id="KW-1185">Reference proteome</keyword>
<comment type="caution">
    <text evidence="1">The sequence shown here is derived from an EMBL/GenBank/DDBJ whole genome shotgun (WGS) entry which is preliminary data.</text>
</comment>
<reference evidence="2" key="1">
    <citation type="journal article" date="2022" name="Mol. Ecol. Resour.">
        <title>The genomes of chicory, endive, great burdock and yacon provide insights into Asteraceae palaeo-polyploidization history and plant inulin production.</title>
        <authorList>
            <person name="Fan W."/>
            <person name="Wang S."/>
            <person name="Wang H."/>
            <person name="Wang A."/>
            <person name="Jiang F."/>
            <person name="Liu H."/>
            <person name="Zhao H."/>
            <person name="Xu D."/>
            <person name="Zhang Y."/>
        </authorList>
    </citation>
    <scope>NUCLEOTIDE SEQUENCE [LARGE SCALE GENOMIC DNA]</scope>
    <source>
        <strain evidence="2">cv. Yunnan</strain>
    </source>
</reference>